<dbReference type="GeneID" id="71997380"/>
<proteinExistence type="predicted"/>
<organism evidence="1 2">
    <name type="scientific">Rhodofomes roseus</name>
    <dbReference type="NCBI Taxonomy" id="34475"/>
    <lineage>
        <taxon>Eukaryota</taxon>
        <taxon>Fungi</taxon>
        <taxon>Dikarya</taxon>
        <taxon>Basidiomycota</taxon>
        <taxon>Agaricomycotina</taxon>
        <taxon>Agaricomycetes</taxon>
        <taxon>Polyporales</taxon>
        <taxon>Rhodofomes</taxon>
    </lineage>
</organism>
<protein>
    <submittedName>
        <fullName evidence="1">Uncharacterized protein</fullName>
    </submittedName>
</protein>
<dbReference type="Gene3D" id="1.10.10.2360">
    <property type="match status" value="2"/>
</dbReference>
<name>A0ABQ8K9Z6_9APHY</name>
<reference evidence="1 2" key="1">
    <citation type="journal article" date="2021" name="Environ. Microbiol.">
        <title>Gene family expansions and transcriptome signatures uncover fungal adaptations to wood decay.</title>
        <authorList>
            <person name="Hage H."/>
            <person name="Miyauchi S."/>
            <person name="Viragh M."/>
            <person name="Drula E."/>
            <person name="Min B."/>
            <person name="Chaduli D."/>
            <person name="Navarro D."/>
            <person name="Favel A."/>
            <person name="Norest M."/>
            <person name="Lesage-Meessen L."/>
            <person name="Balint B."/>
            <person name="Merenyi Z."/>
            <person name="de Eugenio L."/>
            <person name="Morin E."/>
            <person name="Martinez A.T."/>
            <person name="Baldrian P."/>
            <person name="Stursova M."/>
            <person name="Martinez M.J."/>
            <person name="Novotny C."/>
            <person name="Magnuson J.K."/>
            <person name="Spatafora J.W."/>
            <person name="Maurice S."/>
            <person name="Pangilinan J."/>
            <person name="Andreopoulos W."/>
            <person name="LaButti K."/>
            <person name="Hundley H."/>
            <person name="Na H."/>
            <person name="Kuo A."/>
            <person name="Barry K."/>
            <person name="Lipzen A."/>
            <person name="Henrissat B."/>
            <person name="Riley R."/>
            <person name="Ahrendt S."/>
            <person name="Nagy L.G."/>
            <person name="Grigoriev I.V."/>
            <person name="Martin F."/>
            <person name="Rosso M.N."/>
        </authorList>
    </citation>
    <scope>NUCLEOTIDE SEQUENCE [LARGE SCALE GENOMIC DNA]</scope>
    <source>
        <strain evidence="1 2">CIRM-BRFM 1785</strain>
    </source>
</reference>
<dbReference type="EMBL" id="JADCUA010000016">
    <property type="protein sequence ID" value="KAH9833979.1"/>
    <property type="molecule type" value="Genomic_DNA"/>
</dbReference>
<accession>A0ABQ8K9Z6</accession>
<evidence type="ECO:0000313" key="1">
    <source>
        <dbReference type="EMBL" id="KAH9833979.1"/>
    </source>
</evidence>
<dbReference type="Proteomes" id="UP000814176">
    <property type="component" value="Unassembled WGS sequence"/>
</dbReference>
<keyword evidence="2" id="KW-1185">Reference proteome</keyword>
<sequence>MQREIYMNIPAQNPQHTPSFEERRVQDYLRAYQSTGRPPAPCPTQPTDRAQRAALGLPPYIESYSEVVRGSTDTAMNGGLLPPSITITINDVAAAMPDVHAFRPVPLPDEGTGTSRGAYFHCIVCQPEFRAWSIEELRVSAYAKGRKHAPEAAIPRPTTPQPAPVLLSTNGYPVENFQSISCKPDYNKHSLEELRLAFYGAGRQLTSAEIIQRSAALRIAKP</sequence>
<evidence type="ECO:0000313" key="2">
    <source>
        <dbReference type="Proteomes" id="UP000814176"/>
    </source>
</evidence>
<comment type="caution">
    <text evidence="1">The sequence shown here is derived from an EMBL/GenBank/DDBJ whole genome shotgun (WGS) entry which is preliminary data.</text>
</comment>
<dbReference type="RefSeq" id="XP_047776635.1">
    <property type="nucleotide sequence ID" value="XM_047916648.1"/>
</dbReference>
<gene>
    <name evidence="1" type="ORF">C8Q71DRAFT_154926</name>
</gene>